<accession>A0A6P7GBS8</accession>
<name>A0A6P7GBS8_DIAVI</name>
<keyword evidence="1" id="KW-0732">Signal</keyword>
<protein>
    <submittedName>
        <fullName evidence="4">Uncharacterized protein LOC114336155</fullName>
    </submittedName>
</protein>
<organism evidence="4">
    <name type="scientific">Diabrotica virgifera virgifera</name>
    <name type="common">western corn rootworm</name>
    <dbReference type="NCBI Taxonomy" id="50390"/>
    <lineage>
        <taxon>Eukaryota</taxon>
        <taxon>Metazoa</taxon>
        <taxon>Ecdysozoa</taxon>
        <taxon>Arthropoda</taxon>
        <taxon>Hexapoda</taxon>
        <taxon>Insecta</taxon>
        <taxon>Pterygota</taxon>
        <taxon>Neoptera</taxon>
        <taxon>Endopterygota</taxon>
        <taxon>Coleoptera</taxon>
        <taxon>Polyphaga</taxon>
        <taxon>Cucujiformia</taxon>
        <taxon>Chrysomeloidea</taxon>
        <taxon>Chrysomelidae</taxon>
        <taxon>Galerucinae</taxon>
        <taxon>Diabroticina</taxon>
        <taxon>Diabroticites</taxon>
        <taxon>Diabrotica</taxon>
    </lineage>
</organism>
<dbReference type="InterPro" id="IPR011001">
    <property type="entry name" value="Saposin-like"/>
</dbReference>
<gene>
    <name evidence="4" type="primary">LOC114336155</name>
</gene>
<evidence type="ECO:0000313" key="3">
    <source>
        <dbReference type="Proteomes" id="UP001652700"/>
    </source>
</evidence>
<evidence type="ECO:0000313" key="4">
    <source>
        <dbReference type="RefSeq" id="XP_028142288.1"/>
    </source>
</evidence>
<dbReference type="Proteomes" id="UP001652700">
    <property type="component" value="Unplaced"/>
</dbReference>
<dbReference type="EnsemblMetazoa" id="XM_028286487.2">
    <property type="protein sequence ID" value="XP_028142288.1"/>
    <property type="gene ID" value="LOC114336155"/>
</dbReference>
<proteinExistence type="predicted"/>
<dbReference type="InParanoid" id="A0A6P7GBS8"/>
<dbReference type="RefSeq" id="XP_028142288.1">
    <property type="nucleotide sequence ID" value="XM_028286487.1"/>
</dbReference>
<feature type="signal peptide" evidence="1">
    <location>
        <begin position="1"/>
        <end position="18"/>
    </location>
</feature>
<dbReference type="GeneID" id="114336155"/>
<evidence type="ECO:0000313" key="2">
    <source>
        <dbReference type="EnsemblMetazoa" id="XP_028142288.1"/>
    </source>
</evidence>
<evidence type="ECO:0000256" key="1">
    <source>
        <dbReference type="SAM" id="SignalP"/>
    </source>
</evidence>
<dbReference type="AlphaFoldDB" id="A0A6P7GBS8"/>
<feature type="chain" id="PRO_5028350559" evidence="1">
    <location>
        <begin position="19"/>
        <end position="117"/>
    </location>
</feature>
<sequence length="117" mass="12998">MKSVFVIVFFACFGIILSAKLPTPAPSPTPEPDDLVCGVCFMIGNIMEAFKKEDIPKETATSQKTFVCEVVFATEETRQLCLDSYLEEVDSFYDEVDTDTVMDKCIQLKKCPASGSY</sequence>
<reference evidence="2" key="2">
    <citation type="submission" date="2025-05" db="UniProtKB">
        <authorList>
            <consortium name="EnsemblMetazoa"/>
        </authorList>
    </citation>
    <scope>IDENTIFICATION</scope>
</reference>
<reference evidence="4" key="1">
    <citation type="submission" date="2025-04" db="UniProtKB">
        <authorList>
            <consortium name="RefSeq"/>
        </authorList>
    </citation>
    <scope>IDENTIFICATION</scope>
    <source>
        <tissue evidence="4">Whole insect</tissue>
    </source>
</reference>
<keyword evidence="3" id="KW-1185">Reference proteome</keyword>
<dbReference type="SUPFAM" id="SSF47862">
    <property type="entry name" value="Saposin"/>
    <property type="match status" value="1"/>
</dbReference>
<dbReference type="KEGG" id="dvv:114336155"/>